<evidence type="ECO:0000259" key="2">
    <source>
        <dbReference type="Pfam" id="PF18120"/>
    </source>
</evidence>
<comment type="caution">
    <text evidence="3">The sequence shown here is derived from an EMBL/GenBank/DDBJ whole genome shotgun (WGS) entry which is preliminary data.</text>
</comment>
<dbReference type="Gene3D" id="2.60.220.20">
    <property type="entry name" value="putative beta-Galactosidase from caulobacter crescentus"/>
    <property type="match status" value="1"/>
</dbReference>
<name>A0AAP3ZXP8_PAEPO</name>
<evidence type="ECO:0000313" key="4">
    <source>
        <dbReference type="Proteomes" id="UP001229409"/>
    </source>
</evidence>
<dbReference type="Gene3D" id="3.20.20.80">
    <property type="entry name" value="Glycosidases"/>
    <property type="match status" value="1"/>
</dbReference>
<dbReference type="Pfam" id="PF18120">
    <property type="entry name" value="DUF5597"/>
    <property type="match status" value="1"/>
</dbReference>
<evidence type="ECO:0000313" key="3">
    <source>
        <dbReference type="EMBL" id="MDH2331541.1"/>
    </source>
</evidence>
<dbReference type="EMBL" id="JARVWT010000004">
    <property type="protein sequence ID" value="MDH2331541.1"/>
    <property type="molecule type" value="Genomic_DNA"/>
</dbReference>
<proteinExistence type="predicted"/>
<organism evidence="3 4">
    <name type="scientific">Paenibacillus polymyxa</name>
    <name type="common">Bacillus polymyxa</name>
    <dbReference type="NCBI Taxonomy" id="1406"/>
    <lineage>
        <taxon>Bacteria</taxon>
        <taxon>Bacillati</taxon>
        <taxon>Bacillota</taxon>
        <taxon>Bacilli</taxon>
        <taxon>Bacillales</taxon>
        <taxon>Paenibacillaceae</taxon>
        <taxon>Paenibacillus</taxon>
    </lineage>
</organism>
<feature type="domain" description="Glycoside hydrolase 35 catalytic" evidence="1">
    <location>
        <begin position="20"/>
        <end position="218"/>
    </location>
</feature>
<dbReference type="Proteomes" id="UP001229409">
    <property type="component" value="Unassembled WGS sequence"/>
</dbReference>
<dbReference type="InterPro" id="IPR040719">
    <property type="entry name" value="DUF5597"/>
</dbReference>
<dbReference type="InterPro" id="IPR031330">
    <property type="entry name" value="Gly_Hdrlase_35_cat"/>
</dbReference>
<accession>A0AAP3ZXP8</accession>
<dbReference type="InterPro" id="IPR017853">
    <property type="entry name" value="GH"/>
</dbReference>
<gene>
    <name evidence="3" type="ORF">QDS18_11715</name>
</gene>
<dbReference type="RefSeq" id="WP_279833772.1">
    <property type="nucleotide sequence ID" value="NZ_JARVWT010000004.1"/>
</dbReference>
<sequence>MMSNISLMPQLKKENGIFNLYVDGNPFIALAGEIHNSSASDLNYMKHKVWPQLRELHLNTVIVPVYWELIEPMQGEFDFHLVDGIIEQAQEENLRLVFLWFGLWKNGKSSYVPSWVKRDYETYFRAVYQNKESSDTISPLCEKAVEADAAAFRYFMAHLKKVDGDRHTVIMVQVENEIGFLGSDRDYSDHANEQFNDSIPDELAAIFGKVGSWKEAFADDAEEYFMAFHYARAIERIASSGSDEYALPMFVNAWLEQFPWKPGSFPSGGPIAKVMQIWKVTAPTICLYAPDIYVPNFAEVCEEYTAGNDNPLFIPETRRDVASVTNVFYAIGKHNALCFSPFGIESIFAPPSKDNANIELGLALNIDFSAFVSNGTGPYLARSYELLGNMQAIIQKYRGTGKMTGFIQNHEPGCILSFTKYDLKVNYQRRQEGKPVSGGLVIEASDNEFILVGIGCSFEFLPKRGDTSKVDYISIEEGTFVKDKWIRGRVLNGDEASYRLAVGSNPSAFCVEMYQYR</sequence>
<protein>
    <submittedName>
        <fullName evidence="3">DUF5597 domain-containing protein</fullName>
    </submittedName>
</protein>
<evidence type="ECO:0000259" key="1">
    <source>
        <dbReference type="Pfam" id="PF01301"/>
    </source>
</evidence>
<reference evidence="3" key="1">
    <citation type="submission" date="2023-04" db="EMBL/GenBank/DDBJ databases">
        <title>Uncovering the Secrets of Slow-Growing Bacteria in Tropical Savanna Soil through Cultivation and Genomic Analysis.</title>
        <authorList>
            <person name="Goncalves O.S."/>
            <person name="Santana M.F."/>
        </authorList>
    </citation>
    <scope>NUCLEOTIDE SEQUENCE</scope>
    <source>
        <strain evidence="3">ANTI</strain>
    </source>
</reference>
<dbReference type="Pfam" id="PF01301">
    <property type="entry name" value="Glyco_hydro_35"/>
    <property type="match status" value="1"/>
</dbReference>
<dbReference type="SUPFAM" id="SSF51445">
    <property type="entry name" value="(Trans)glycosidases"/>
    <property type="match status" value="1"/>
</dbReference>
<feature type="domain" description="DUF5597" evidence="2">
    <location>
        <begin position="380"/>
        <end position="501"/>
    </location>
</feature>
<dbReference type="AlphaFoldDB" id="A0AAP3ZXP8"/>